<dbReference type="InterPro" id="IPR000719">
    <property type="entry name" value="Prot_kinase_dom"/>
</dbReference>
<dbReference type="AlphaFoldDB" id="A0A8J4WVT9"/>
<organism evidence="2 3">
    <name type="scientific">Paragonimus heterotremus</name>
    <dbReference type="NCBI Taxonomy" id="100268"/>
    <lineage>
        <taxon>Eukaryota</taxon>
        <taxon>Metazoa</taxon>
        <taxon>Spiralia</taxon>
        <taxon>Lophotrochozoa</taxon>
        <taxon>Platyhelminthes</taxon>
        <taxon>Trematoda</taxon>
        <taxon>Digenea</taxon>
        <taxon>Plagiorchiida</taxon>
        <taxon>Troglotremata</taxon>
        <taxon>Troglotrematidae</taxon>
        <taxon>Paragonimus</taxon>
    </lineage>
</organism>
<evidence type="ECO:0000313" key="2">
    <source>
        <dbReference type="EMBL" id="KAF5398932.1"/>
    </source>
</evidence>
<dbReference type="Gene3D" id="1.10.510.10">
    <property type="entry name" value="Transferase(Phosphotransferase) domain 1"/>
    <property type="match status" value="1"/>
</dbReference>
<dbReference type="GO" id="GO:0005524">
    <property type="term" value="F:ATP binding"/>
    <property type="evidence" value="ECO:0007669"/>
    <property type="project" value="InterPro"/>
</dbReference>
<keyword evidence="3" id="KW-1185">Reference proteome</keyword>
<dbReference type="SUPFAM" id="SSF56112">
    <property type="entry name" value="Protein kinase-like (PK-like)"/>
    <property type="match status" value="1"/>
</dbReference>
<dbReference type="PROSITE" id="PS50011">
    <property type="entry name" value="PROTEIN_KINASE_DOM"/>
    <property type="match status" value="1"/>
</dbReference>
<name>A0A8J4WVT9_9TREM</name>
<evidence type="ECO:0000313" key="3">
    <source>
        <dbReference type="Proteomes" id="UP000748531"/>
    </source>
</evidence>
<dbReference type="OrthoDB" id="10252328at2759"/>
<dbReference type="InterPro" id="IPR011009">
    <property type="entry name" value="Kinase-like_dom_sf"/>
</dbReference>
<accession>A0A8J4WVT9</accession>
<sequence>MCANQFYFSLLDCLSRRQLLSSLLQVDIYSLGIIICELIKCGPAYKHCGSMRFHLTQQVLSGKRPDIPAQLALCSPLYLLELMSTCWATDPYGRPSATQISQLTSSWWHPCGAKQSCSISNTSGHCSKDCRITPVEMNGLSHTRSVHRFDSPDVITCAVADPNANLWLGGYRRPVIPTNTRNHHAACNSPSSCTETDTVHDVEDKEEGLLIWLPASAYVDLSSDSLQPRSIDHWPFADIEWPIGWSKLDNVHARKLPRPDTIKCDWPQRLCCTQFSMYDPFFINCLTTQGVLTVYSHPHLQRLLCVRLPFSLSDTKVSSSAYRAMCYLMLTVDCWSIVNPLEHNTTGNYLLMVARNSDPVLLVHLMTETKENCSQLAQRIRVANMRRMDLSLDVHCAISLSSLGHAQLWLGQSHAELSCYEWVRSQCTTASSHHASPLPELDLRPVCSWSASFARIQQSSSIVSCLLAESIESPDMHGAREQDLRVWSYLYPEHELICWSATSRTRLWSISIADFIPSVPAGRYGKHTTLSNNVCHMEWLTPSSLLLLNRRGQLIRLDIPGSNNHPPRIQIFHHHCDLHSSDECSLVIVPRHIPTKPSPVLFTLHRGFRDLVATAVPGWRRNRLSVATQRFYLVSLFCDKFLFP</sequence>
<dbReference type="Pfam" id="PF07714">
    <property type="entry name" value="PK_Tyr_Ser-Thr"/>
    <property type="match status" value="1"/>
</dbReference>
<comment type="caution">
    <text evidence="2">The sequence shown here is derived from an EMBL/GenBank/DDBJ whole genome shotgun (WGS) entry which is preliminary data.</text>
</comment>
<feature type="domain" description="Protein kinase" evidence="1">
    <location>
        <begin position="1"/>
        <end position="108"/>
    </location>
</feature>
<dbReference type="EMBL" id="LUCH01004512">
    <property type="protein sequence ID" value="KAF5398932.1"/>
    <property type="molecule type" value="Genomic_DNA"/>
</dbReference>
<protein>
    <recommendedName>
        <fullName evidence="1">Protein kinase domain-containing protein</fullName>
    </recommendedName>
</protein>
<evidence type="ECO:0000259" key="1">
    <source>
        <dbReference type="PROSITE" id="PS50011"/>
    </source>
</evidence>
<reference evidence="2" key="1">
    <citation type="submission" date="2019-05" db="EMBL/GenBank/DDBJ databases">
        <title>Annotation for the trematode Paragonimus heterotremus.</title>
        <authorList>
            <person name="Choi Y.-J."/>
        </authorList>
    </citation>
    <scope>NUCLEOTIDE SEQUENCE</scope>
    <source>
        <strain evidence="2">LC</strain>
    </source>
</reference>
<proteinExistence type="predicted"/>
<dbReference type="GO" id="GO:0004672">
    <property type="term" value="F:protein kinase activity"/>
    <property type="evidence" value="ECO:0007669"/>
    <property type="project" value="InterPro"/>
</dbReference>
<dbReference type="InterPro" id="IPR001245">
    <property type="entry name" value="Ser-Thr/Tyr_kinase_cat_dom"/>
</dbReference>
<dbReference type="Proteomes" id="UP000748531">
    <property type="component" value="Unassembled WGS sequence"/>
</dbReference>
<gene>
    <name evidence="2" type="ORF">PHET_08026</name>
</gene>